<protein>
    <recommendedName>
        <fullName evidence="4">Transcriptional regulator</fullName>
    </recommendedName>
</protein>
<dbReference type="InterPro" id="IPR055766">
    <property type="entry name" value="DUF7342"/>
</dbReference>
<dbReference type="OrthoDB" id="240032at2157"/>
<accession>A0A1S8AWF6</accession>
<evidence type="ECO:0000313" key="2">
    <source>
        <dbReference type="EMBL" id="OLZ40917.1"/>
    </source>
</evidence>
<proteinExistence type="predicted"/>
<evidence type="ECO:0000313" key="3">
    <source>
        <dbReference type="Proteomes" id="UP000189370"/>
    </source>
</evidence>
<gene>
    <name evidence="2" type="ORF">A6E15_07890</name>
</gene>
<dbReference type="STRING" id="301967.A6E15_07890"/>
<feature type="region of interest" description="Disordered" evidence="1">
    <location>
        <begin position="1"/>
        <end position="35"/>
    </location>
</feature>
<organism evidence="2 3">
    <name type="scientific">Natrinema saccharevitans</name>
    <dbReference type="NCBI Taxonomy" id="301967"/>
    <lineage>
        <taxon>Archaea</taxon>
        <taxon>Methanobacteriati</taxon>
        <taxon>Methanobacteriota</taxon>
        <taxon>Stenosarchaea group</taxon>
        <taxon>Halobacteria</taxon>
        <taxon>Halobacteriales</taxon>
        <taxon>Natrialbaceae</taxon>
        <taxon>Natrinema</taxon>
    </lineage>
</organism>
<reference evidence="3" key="1">
    <citation type="submission" date="2016-04" db="EMBL/GenBank/DDBJ databases">
        <authorList>
            <person name="Chen S.-C."/>
            <person name="Lai M.-C."/>
        </authorList>
    </citation>
    <scope>NUCLEOTIDE SEQUENCE [LARGE SCALE GENOMIC DNA]</scope>
    <source>
        <strain evidence="3">AB14</strain>
    </source>
</reference>
<dbReference type="EMBL" id="LWLN01000001">
    <property type="protein sequence ID" value="OLZ40917.1"/>
    <property type="molecule type" value="Genomic_DNA"/>
</dbReference>
<sequence length="191" mass="21497">MKEPDPELKASADEREERPDFDALTPPEAVARGDRTRDDFFDAALELDAPTTVGDVAERAGHGVDAAREYLEWFERIGIVRRVTESPATYERNREYLIWRRVQRLRERYDTAELVDSLEAETDRDEAFSEAFDAADPNEVSIAAHASATDRSVEDVWEDVSAWKTVRDRIALLERALATAPGDTADGRSAV</sequence>
<feature type="compositionally biased region" description="Basic and acidic residues" evidence="1">
    <location>
        <begin position="1"/>
        <end position="21"/>
    </location>
</feature>
<keyword evidence="3" id="KW-1185">Reference proteome</keyword>
<dbReference type="RefSeq" id="WP_076145336.1">
    <property type="nucleotide sequence ID" value="NZ_LWLN01000001.1"/>
</dbReference>
<dbReference type="Proteomes" id="UP000189370">
    <property type="component" value="Unassembled WGS sequence"/>
</dbReference>
<comment type="caution">
    <text evidence="2">The sequence shown here is derived from an EMBL/GenBank/DDBJ whole genome shotgun (WGS) entry which is preliminary data.</text>
</comment>
<dbReference type="AlphaFoldDB" id="A0A1S8AWF6"/>
<name>A0A1S8AWF6_9EURY</name>
<dbReference type="Pfam" id="PF24033">
    <property type="entry name" value="DUF7342"/>
    <property type="match status" value="1"/>
</dbReference>
<evidence type="ECO:0000256" key="1">
    <source>
        <dbReference type="SAM" id="MobiDB-lite"/>
    </source>
</evidence>
<evidence type="ECO:0008006" key="4">
    <source>
        <dbReference type="Google" id="ProtNLM"/>
    </source>
</evidence>